<dbReference type="SMART" id="SM00234">
    <property type="entry name" value="START"/>
    <property type="match status" value="1"/>
</dbReference>
<gene>
    <name evidence="7" type="ORF">O3P69_016531</name>
</gene>
<evidence type="ECO:0000313" key="8">
    <source>
        <dbReference type="Proteomes" id="UP001487740"/>
    </source>
</evidence>
<dbReference type="PROSITE" id="PS50848">
    <property type="entry name" value="START"/>
    <property type="match status" value="1"/>
</dbReference>
<feature type="domain" description="MENTAL" evidence="6">
    <location>
        <begin position="39"/>
        <end position="215"/>
    </location>
</feature>
<evidence type="ECO:0000256" key="2">
    <source>
        <dbReference type="ARBA" id="ARBA00022692"/>
    </source>
</evidence>
<dbReference type="PROSITE" id="PS51439">
    <property type="entry name" value="MENTAL"/>
    <property type="match status" value="1"/>
</dbReference>
<dbReference type="GO" id="GO:0005765">
    <property type="term" value="C:lysosomal membrane"/>
    <property type="evidence" value="ECO:0007669"/>
    <property type="project" value="TreeGrafter"/>
</dbReference>
<evidence type="ECO:0000256" key="4">
    <source>
        <dbReference type="SAM" id="Phobius"/>
    </source>
</evidence>
<dbReference type="PANTHER" id="PTHR46121">
    <property type="entry name" value="STEROIDOGENIC ACUTE REGULATORY PROTEIN-LIKE"/>
    <property type="match status" value="1"/>
</dbReference>
<dbReference type="GO" id="GO:0008289">
    <property type="term" value="F:lipid binding"/>
    <property type="evidence" value="ECO:0007669"/>
    <property type="project" value="InterPro"/>
</dbReference>
<evidence type="ECO:0008006" key="9">
    <source>
        <dbReference type="Google" id="ProtNLM"/>
    </source>
</evidence>
<dbReference type="InterPro" id="IPR019498">
    <property type="entry name" value="MENTAL"/>
</dbReference>
<comment type="subcellular location">
    <subcellularLocation>
        <location evidence="1">Membrane</location>
        <topology evidence="1">Multi-pass membrane protein</topology>
    </subcellularLocation>
</comment>
<evidence type="ECO:0000256" key="3">
    <source>
        <dbReference type="ARBA" id="ARBA00023136"/>
    </source>
</evidence>
<evidence type="ECO:0000259" key="5">
    <source>
        <dbReference type="PROSITE" id="PS50848"/>
    </source>
</evidence>
<dbReference type="GO" id="GO:0031902">
    <property type="term" value="C:late endosome membrane"/>
    <property type="evidence" value="ECO:0007669"/>
    <property type="project" value="TreeGrafter"/>
</dbReference>
<dbReference type="EMBL" id="JARAKH010000032">
    <property type="protein sequence ID" value="KAK8385813.1"/>
    <property type="molecule type" value="Genomic_DNA"/>
</dbReference>
<sequence length="462" mass="52157">MSLAGHRSPLVGGPGSLNTVSADIWIANQLPGMQINGRMSAVRRFFCLFVTFDFLFTGLFWAICVLIKEGGKYSALVEEIIHYNIRSSIFDIVMVAAVRFTLLLLLYALLHINHWWMVAITTAGSCAFFISKSLMYEWQGKDASSYPFEVTLLLLSFLISWIEAWFVDFRVLPQENRAKSVLEAASNCDHQETDPLLPGLDRVRDYLSAYSETVGDFYSPMESPLASDDEEEYGGHTVNRRMTSEERELQISGVEALQKAWETIHSPGWKLEKESSHGDTIYTKLGSSGTKIYKLTGVIDTDSNTLFNEIVHNIENMPSWNKAVTVGRIIQSVDSSTDVVYQLAAEGPGRVVTARDFVNVRHWKKIGNSMVCANISVVHKDEPPQKSIVRGENGPCCWVFQPAENAPRKCFFQWLLDTDLKGWIPQYVLEQALTYAMTDFMSCLRNYAPTLKTQTSQRKGHR</sequence>
<dbReference type="PANTHER" id="PTHR46121:SF4">
    <property type="entry name" value="STEROIDOGENIC ACUTE REGULATORY PROTEIN-LIKE"/>
    <property type="match status" value="1"/>
</dbReference>
<keyword evidence="3 4" id="KW-0472">Membrane</keyword>
<reference evidence="7 8" key="1">
    <citation type="submission" date="2023-03" db="EMBL/GenBank/DDBJ databases">
        <title>High-quality genome of Scylla paramamosain provides insights in environmental adaptation.</title>
        <authorList>
            <person name="Zhang L."/>
        </authorList>
    </citation>
    <scope>NUCLEOTIDE SEQUENCE [LARGE SCALE GENOMIC DNA]</scope>
    <source>
        <strain evidence="7">LZ_2023a</strain>
        <tissue evidence="7">Muscle</tissue>
    </source>
</reference>
<feature type="transmembrane region" description="Helical" evidence="4">
    <location>
        <begin position="41"/>
        <end position="67"/>
    </location>
</feature>
<comment type="caution">
    <text evidence="7">The sequence shown here is derived from an EMBL/GenBank/DDBJ whole genome shotgun (WGS) entry which is preliminary data.</text>
</comment>
<dbReference type="Proteomes" id="UP001487740">
    <property type="component" value="Unassembled WGS sequence"/>
</dbReference>
<organism evidence="7 8">
    <name type="scientific">Scylla paramamosain</name>
    <name type="common">Mud crab</name>
    <dbReference type="NCBI Taxonomy" id="85552"/>
    <lineage>
        <taxon>Eukaryota</taxon>
        <taxon>Metazoa</taxon>
        <taxon>Ecdysozoa</taxon>
        <taxon>Arthropoda</taxon>
        <taxon>Crustacea</taxon>
        <taxon>Multicrustacea</taxon>
        <taxon>Malacostraca</taxon>
        <taxon>Eumalacostraca</taxon>
        <taxon>Eucarida</taxon>
        <taxon>Decapoda</taxon>
        <taxon>Pleocyemata</taxon>
        <taxon>Brachyura</taxon>
        <taxon>Eubrachyura</taxon>
        <taxon>Portunoidea</taxon>
        <taxon>Portunidae</taxon>
        <taxon>Portuninae</taxon>
        <taxon>Scylla</taxon>
    </lineage>
</organism>
<feature type="transmembrane region" description="Helical" evidence="4">
    <location>
        <begin position="146"/>
        <end position="167"/>
    </location>
</feature>
<keyword evidence="8" id="KW-1185">Reference proteome</keyword>
<evidence type="ECO:0000259" key="6">
    <source>
        <dbReference type="PROSITE" id="PS51439"/>
    </source>
</evidence>
<dbReference type="InterPro" id="IPR023393">
    <property type="entry name" value="START-like_dom_sf"/>
</dbReference>
<keyword evidence="4" id="KW-1133">Transmembrane helix</keyword>
<feature type="transmembrane region" description="Helical" evidence="4">
    <location>
        <begin position="88"/>
        <end position="109"/>
    </location>
</feature>
<dbReference type="SUPFAM" id="SSF55961">
    <property type="entry name" value="Bet v1-like"/>
    <property type="match status" value="1"/>
</dbReference>
<feature type="domain" description="START" evidence="5">
    <location>
        <begin position="266"/>
        <end position="453"/>
    </location>
</feature>
<dbReference type="GO" id="GO:0099044">
    <property type="term" value="P:vesicle tethering to endoplasmic reticulum"/>
    <property type="evidence" value="ECO:0007669"/>
    <property type="project" value="TreeGrafter"/>
</dbReference>
<dbReference type="GO" id="GO:0140284">
    <property type="term" value="C:endoplasmic reticulum-endosome membrane contact site"/>
    <property type="evidence" value="ECO:0007669"/>
    <property type="project" value="TreeGrafter"/>
</dbReference>
<keyword evidence="2 4" id="KW-0812">Transmembrane</keyword>
<dbReference type="GO" id="GO:0005789">
    <property type="term" value="C:endoplasmic reticulum membrane"/>
    <property type="evidence" value="ECO:0007669"/>
    <property type="project" value="TreeGrafter"/>
</dbReference>
<dbReference type="InterPro" id="IPR002913">
    <property type="entry name" value="START_lipid-bd_dom"/>
</dbReference>
<dbReference type="Pfam" id="PF10457">
    <property type="entry name" value="MENTAL"/>
    <property type="match status" value="1"/>
</dbReference>
<dbReference type="Pfam" id="PF01852">
    <property type="entry name" value="START"/>
    <property type="match status" value="1"/>
</dbReference>
<proteinExistence type="predicted"/>
<protein>
    <recommendedName>
        <fullName evidence="9">StAR-related lipid transfer protein 3</fullName>
    </recommendedName>
</protein>
<name>A0AAW0TDM8_SCYPA</name>
<dbReference type="AlphaFoldDB" id="A0AAW0TDM8"/>
<accession>A0AAW0TDM8</accession>
<evidence type="ECO:0000313" key="7">
    <source>
        <dbReference type="EMBL" id="KAK8385813.1"/>
    </source>
</evidence>
<dbReference type="Gene3D" id="3.30.530.20">
    <property type="match status" value="1"/>
</dbReference>
<feature type="transmembrane region" description="Helical" evidence="4">
    <location>
        <begin position="115"/>
        <end position="134"/>
    </location>
</feature>
<dbReference type="PRINTS" id="PR00978">
    <property type="entry name" value="STARPROTEIN"/>
</dbReference>
<evidence type="ECO:0000256" key="1">
    <source>
        <dbReference type="ARBA" id="ARBA00004141"/>
    </source>
</evidence>
<dbReference type="InterPro" id="IPR051869">
    <property type="entry name" value="STARD3"/>
</dbReference>
<dbReference type="InterPro" id="IPR000799">
    <property type="entry name" value="StAR-like"/>
</dbReference>